<gene>
    <name evidence="2" type="ORF">VP1G_07128</name>
</gene>
<feature type="region of interest" description="Disordered" evidence="1">
    <location>
        <begin position="59"/>
        <end position="191"/>
    </location>
</feature>
<accession>A0A194V7D0</accession>
<sequence>MAANSKWNDSSVKDLTFAVLMSANDGSVNVKANWDKVEQFMKAWGYDFTKGAMSQQWTKKVLKEFRQRHPDAAGHGDGNSSAPATPASKSGGSRAPRTPKTPASGKGKGKGKKRAVDDDDDDDVEEASPPGSFIADAIAINRTPRRSAKKIKYEGDAVEDEIEADEDEDENVDVQPRPKEEDEDYEFSLDV</sequence>
<evidence type="ECO:0000313" key="3">
    <source>
        <dbReference type="Proteomes" id="UP000078576"/>
    </source>
</evidence>
<proteinExistence type="predicted"/>
<name>A0A194V7D0_CYTMA</name>
<feature type="compositionally biased region" description="Acidic residues" evidence="1">
    <location>
        <begin position="156"/>
        <end position="172"/>
    </location>
</feature>
<dbReference type="STRING" id="694573.A0A194V7D0"/>
<feature type="compositionally biased region" description="Basic and acidic residues" evidence="1">
    <location>
        <begin position="61"/>
        <end position="74"/>
    </location>
</feature>
<reference evidence="3" key="1">
    <citation type="submission" date="2014-12" db="EMBL/GenBank/DDBJ databases">
        <title>Genome Sequence of Valsa Canker Pathogens Uncovers a Specific Adaption of Colonization on Woody Bark.</title>
        <authorList>
            <person name="Yin Z."/>
            <person name="Liu H."/>
            <person name="Gao X."/>
            <person name="Li Z."/>
            <person name="Song N."/>
            <person name="Ke X."/>
            <person name="Dai Q."/>
            <person name="Wu Y."/>
            <person name="Sun Y."/>
            <person name="Xu J.-R."/>
            <person name="Kang Z.K."/>
            <person name="Wang L."/>
            <person name="Huang L."/>
        </authorList>
    </citation>
    <scope>NUCLEOTIDE SEQUENCE [LARGE SCALE GENOMIC DNA]</scope>
    <source>
        <strain evidence="3">SXYL134</strain>
    </source>
</reference>
<organism evidence="2 3">
    <name type="scientific">Cytospora mali</name>
    <name type="common">Apple Valsa canker fungus</name>
    <name type="synonym">Valsa mali</name>
    <dbReference type="NCBI Taxonomy" id="578113"/>
    <lineage>
        <taxon>Eukaryota</taxon>
        <taxon>Fungi</taxon>
        <taxon>Dikarya</taxon>
        <taxon>Ascomycota</taxon>
        <taxon>Pezizomycotina</taxon>
        <taxon>Sordariomycetes</taxon>
        <taxon>Sordariomycetidae</taxon>
        <taxon>Diaporthales</taxon>
        <taxon>Cytosporaceae</taxon>
        <taxon>Cytospora</taxon>
    </lineage>
</organism>
<protein>
    <submittedName>
        <fullName evidence="2">Uncharacterized protein</fullName>
    </submittedName>
</protein>
<feature type="compositionally biased region" description="Polar residues" evidence="1">
    <location>
        <begin position="78"/>
        <end position="91"/>
    </location>
</feature>
<dbReference type="Proteomes" id="UP000078576">
    <property type="component" value="Unassembled WGS sequence"/>
</dbReference>
<dbReference type="AlphaFoldDB" id="A0A194V7D0"/>
<dbReference type="OrthoDB" id="5231339at2759"/>
<feature type="compositionally biased region" description="Acidic residues" evidence="1">
    <location>
        <begin position="181"/>
        <end position="191"/>
    </location>
</feature>
<dbReference type="EMBL" id="KN714739">
    <property type="protein sequence ID" value="KUI59902.1"/>
    <property type="molecule type" value="Genomic_DNA"/>
</dbReference>
<keyword evidence="3" id="KW-1185">Reference proteome</keyword>
<feature type="compositionally biased region" description="Acidic residues" evidence="1">
    <location>
        <begin position="117"/>
        <end position="126"/>
    </location>
</feature>
<evidence type="ECO:0000256" key="1">
    <source>
        <dbReference type="SAM" id="MobiDB-lite"/>
    </source>
</evidence>
<evidence type="ECO:0000313" key="2">
    <source>
        <dbReference type="EMBL" id="KUI59902.1"/>
    </source>
</evidence>